<sequence>MRVAEQVQVTGTAIEGLLLVDLPVHGDDRGWFKENWQREKMTAAGLADFGPVQQNISFNEQVGTTRGIHAEPWDKFVSVATGRVFGAWVDLRTGPGFGTVVTAELDPSRAAFVPRGVGNAFQTLAPGTAYSYLVNDHWSPEASYSLLNPADPTVAIEWPVPLAEAQLSAKDRTHPLLDDVVPVGPRKVLVVGADGQLGRALREVLGQVAHVEYATRAQLDVTDALLPSARRWRDYGVIINAAADTEVDAAQTSEGRMRAWATNATAVARLAGVATEHGLTLVQVSTDYVFDGAARRPYTEDAPLCPLGVYGQSKAAGDLATASTPRHYLLRTSWVIGAGHNFVRTMASLAARGVDPHVVVDQVGRLTFATDLAAAIAHLLSSRAPYGTYNLTSTGPPRSWVDIARAVFSQTGHDPARVQAVTTAQYYAGSTRPVAPRPPYSMLDLTKITAAGYTPPDGDRALVEYLDGL</sequence>
<evidence type="ECO:0000256" key="2">
    <source>
        <dbReference type="ARBA" id="ARBA00010944"/>
    </source>
</evidence>
<dbReference type="Gene3D" id="3.40.50.720">
    <property type="entry name" value="NAD(P)-binding Rossmann-like Domain"/>
    <property type="match status" value="1"/>
</dbReference>
<dbReference type="GO" id="GO:0008830">
    <property type="term" value="F:dTDP-4-dehydrorhamnose 3,5-epimerase activity"/>
    <property type="evidence" value="ECO:0007669"/>
    <property type="project" value="InterPro"/>
</dbReference>
<proteinExistence type="inferred from homology"/>
<dbReference type="InterPro" id="IPR036291">
    <property type="entry name" value="NAD(P)-bd_dom_sf"/>
</dbReference>
<dbReference type="Gene3D" id="2.60.120.10">
    <property type="entry name" value="Jelly Rolls"/>
    <property type="match status" value="1"/>
</dbReference>
<comment type="caution">
    <text evidence="7">The sequence shown here is derived from an EMBL/GenBank/DDBJ whole genome shotgun (WGS) entry which is preliminary data.</text>
</comment>
<feature type="active site" description="Proton donor" evidence="3">
    <location>
        <position position="132"/>
    </location>
</feature>
<evidence type="ECO:0000256" key="3">
    <source>
        <dbReference type="PIRSR" id="PIRSR600888-1"/>
    </source>
</evidence>
<dbReference type="InterPro" id="IPR005913">
    <property type="entry name" value="dTDP_dehydrorham_reduct"/>
</dbReference>
<gene>
    <name evidence="7" type="ORF">H9815_00115</name>
</gene>
<dbReference type="Pfam" id="PF04321">
    <property type="entry name" value="RmlD_sub_bind"/>
    <property type="match status" value="1"/>
</dbReference>
<evidence type="ECO:0000313" key="8">
    <source>
        <dbReference type="Proteomes" id="UP000824037"/>
    </source>
</evidence>
<dbReference type="CDD" id="cd00438">
    <property type="entry name" value="cupin_RmlC"/>
    <property type="match status" value="1"/>
</dbReference>
<protein>
    <recommendedName>
        <fullName evidence="5">dTDP-4-dehydrorhamnose reductase</fullName>
        <ecNumber evidence="5">1.1.1.133</ecNumber>
    </recommendedName>
</protein>
<comment type="function">
    <text evidence="5">Catalyzes the reduction of dTDP-6-deoxy-L-lyxo-4-hexulose to yield dTDP-L-rhamnose.</text>
</comment>
<dbReference type="Proteomes" id="UP000824037">
    <property type="component" value="Unassembled WGS sequence"/>
</dbReference>
<evidence type="ECO:0000256" key="5">
    <source>
        <dbReference type="RuleBase" id="RU364082"/>
    </source>
</evidence>
<dbReference type="InterPro" id="IPR014710">
    <property type="entry name" value="RmlC-like_jellyroll"/>
</dbReference>
<accession>A0A9D2EBB3</accession>
<keyword evidence="5" id="KW-0521">NADP</keyword>
<comment type="pathway">
    <text evidence="5">Carbohydrate biosynthesis; dTDP-L-rhamnose biosynthesis.</text>
</comment>
<reference evidence="7" key="1">
    <citation type="journal article" date="2021" name="PeerJ">
        <title>Extensive microbial diversity within the chicken gut microbiome revealed by metagenomics and culture.</title>
        <authorList>
            <person name="Gilroy R."/>
            <person name="Ravi A."/>
            <person name="Getino M."/>
            <person name="Pursley I."/>
            <person name="Horton D.L."/>
            <person name="Alikhan N.F."/>
            <person name="Baker D."/>
            <person name="Gharbi K."/>
            <person name="Hall N."/>
            <person name="Watson M."/>
            <person name="Adriaenssens E.M."/>
            <person name="Foster-Nyarko E."/>
            <person name="Jarju S."/>
            <person name="Secka A."/>
            <person name="Antonio M."/>
            <person name="Oren A."/>
            <person name="Chaudhuri R.R."/>
            <person name="La Ragione R."/>
            <person name="Hildebrand F."/>
            <person name="Pallen M.J."/>
        </authorList>
    </citation>
    <scope>NUCLEOTIDE SEQUENCE</scope>
    <source>
        <strain evidence="7">ChiGjej4B4-7305</strain>
    </source>
</reference>
<dbReference type="Gene3D" id="3.90.25.10">
    <property type="entry name" value="UDP-galactose 4-epimerase, domain 1"/>
    <property type="match status" value="1"/>
</dbReference>
<dbReference type="InterPro" id="IPR000888">
    <property type="entry name" value="RmlC-like"/>
</dbReference>
<dbReference type="AlphaFoldDB" id="A0A9D2EBB3"/>
<evidence type="ECO:0000259" key="6">
    <source>
        <dbReference type="Pfam" id="PF04321"/>
    </source>
</evidence>
<dbReference type="GO" id="GO:0008831">
    <property type="term" value="F:dTDP-4-dehydrorhamnose reductase activity"/>
    <property type="evidence" value="ECO:0007669"/>
    <property type="project" value="UniProtKB-EC"/>
</dbReference>
<name>A0A9D2EBB3_9MICO</name>
<evidence type="ECO:0000256" key="1">
    <source>
        <dbReference type="ARBA" id="ARBA00010154"/>
    </source>
</evidence>
<dbReference type="InterPro" id="IPR029903">
    <property type="entry name" value="RmlD-like-bd"/>
</dbReference>
<feature type="domain" description="RmlD-like substrate binding" evidence="6">
    <location>
        <begin position="187"/>
        <end position="466"/>
    </location>
</feature>
<dbReference type="PANTHER" id="PTHR10491:SF4">
    <property type="entry name" value="METHIONINE ADENOSYLTRANSFERASE 2 SUBUNIT BETA"/>
    <property type="match status" value="1"/>
</dbReference>
<dbReference type="EC" id="1.1.1.133" evidence="5"/>
<dbReference type="EMBL" id="DXBY01000004">
    <property type="protein sequence ID" value="HIZ34155.1"/>
    <property type="molecule type" value="Genomic_DNA"/>
</dbReference>
<dbReference type="Pfam" id="PF00908">
    <property type="entry name" value="dTDP_sugar_isom"/>
    <property type="match status" value="1"/>
</dbReference>
<comment type="similarity">
    <text evidence="1">Belongs to the dTDP-4-dehydrorhamnose 3,5-epimerase family.</text>
</comment>
<organism evidence="7 8">
    <name type="scientific">Candidatus Ruania gallistercoris</name>
    <dbReference type="NCBI Taxonomy" id="2838746"/>
    <lineage>
        <taxon>Bacteria</taxon>
        <taxon>Bacillati</taxon>
        <taxon>Actinomycetota</taxon>
        <taxon>Actinomycetes</taxon>
        <taxon>Micrococcales</taxon>
        <taxon>Ruaniaceae</taxon>
        <taxon>Ruania</taxon>
    </lineage>
</organism>
<evidence type="ECO:0000313" key="7">
    <source>
        <dbReference type="EMBL" id="HIZ34155.1"/>
    </source>
</evidence>
<feature type="active site" description="Proton acceptor" evidence="3">
    <location>
        <position position="69"/>
    </location>
</feature>
<dbReference type="PANTHER" id="PTHR10491">
    <property type="entry name" value="DTDP-4-DEHYDRORHAMNOSE REDUCTASE"/>
    <property type="match status" value="1"/>
</dbReference>
<dbReference type="InterPro" id="IPR011051">
    <property type="entry name" value="RmlC_Cupin_sf"/>
</dbReference>
<keyword evidence="5" id="KW-0560">Oxidoreductase</keyword>
<dbReference type="SUPFAM" id="SSF51735">
    <property type="entry name" value="NAD(P)-binding Rossmann-fold domains"/>
    <property type="match status" value="1"/>
</dbReference>
<evidence type="ECO:0000256" key="4">
    <source>
        <dbReference type="PIRSR" id="PIRSR600888-3"/>
    </source>
</evidence>
<dbReference type="CDD" id="cd05254">
    <property type="entry name" value="dTDP_HR_like_SDR_e"/>
    <property type="match status" value="1"/>
</dbReference>
<reference evidence="7" key="2">
    <citation type="submission" date="2021-04" db="EMBL/GenBank/DDBJ databases">
        <authorList>
            <person name="Gilroy R."/>
        </authorList>
    </citation>
    <scope>NUCLEOTIDE SEQUENCE</scope>
    <source>
        <strain evidence="7">ChiGjej4B4-7305</strain>
    </source>
</reference>
<dbReference type="SUPFAM" id="SSF51182">
    <property type="entry name" value="RmlC-like cupins"/>
    <property type="match status" value="1"/>
</dbReference>
<comment type="similarity">
    <text evidence="2 5">Belongs to the dTDP-4-dehydrorhamnose reductase family.</text>
</comment>
<feature type="site" description="Participates in a stacking interaction with the thymidine ring of dTDP-4-oxo-6-deoxyglucose" evidence="4">
    <location>
        <position position="138"/>
    </location>
</feature>